<dbReference type="PROSITE" id="PS01360">
    <property type="entry name" value="ZF_MYND_1"/>
    <property type="match status" value="1"/>
</dbReference>
<evidence type="ECO:0000256" key="3">
    <source>
        <dbReference type="ARBA" id="ARBA00022833"/>
    </source>
</evidence>
<organism evidence="5 6">
    <name type="scientific">Dermatophagoides pteronyssinus</name>
    <name type="common">European house dust mite</name>
    <dbReference type="NCBI Taxonomy" id="6956"/>
    <lineage>
        <taxon>Eukaryota</taxon>
        <taxon>Metazoa</taxon>
        <taxon>Ecdysozoa</taxon>
        <taxon>Arthropoda</taxon>
        <taxon>Chelicerata</taxon>
        <taxon>Arachnida</taxon>
        <taxon>Acari</taxon>
        <taxon>Acariformes</taxon>
        <taxon>Sarcoptiformes</taxon>
        <taxon>Astigmata</taxon>
        <taxon>Psoroptidia</taxon>
        <taxon>Analgoidea</taxon>
        <taxon>Pyroglyphidae</taxon>
        <taxon>Dermatophagoidinae</taxon>
        <taxon>Dermatophagoides</taxon>
    </lineage>
</organism>
<evidence type="ECO:0000313" key="5">
    <source>
        <dbReference type="Proteomes" id="UP000515146"/>
    </source>
</evidence>
<keyword evidence="5" id="KW-1185">Reference proteome</keyword>
<evidence type="ECO:0000259" key="4">
    <source>
        <dbReference type="PROSITE" id="PS01360"/>
    </source>
</evidence>
<reference evidence="6" key="1">
    <citation type="submission" date="2025-08" db="UniProtKB">
        <authorList>
            <consortium name="RefSeq"/>
        </authorList>
    </citation>
    <scope>IDENTIFICATION</scope>
    <source>
        <strain evidence="6">Airmid</strain>
    </source>
</reference>
<dbReference type="InterPro" id="IPR046341">
    <property type="entry name" value="SET_dom_sf"/>
</dbReference>
<gene>
    <name evidence="6" type="primary">LOC113792830</name>
</gene>
<dbReference type="KEGG" id="dpte:113792830"/>
<protein>
    <submittedName>
        <fullName evidence="6">Uncharacterized protein LOC113792830</fullName>
    </submittedName>
</protein>
<sequence>MSNLQTLRIITTTTDAVDDDLLNDKKLDNQTAKCLCEEDNLEFGHSHENVNNDDNNNNKSNNESLDKSLQGIFDRHNFSFTNIENIIRQTAATTKIIDQNTDNNNGNDENNDDVIGDDEKKITFNIVLNKFFNKIKCDDADTDASDGDADGDDNINGSLAKKFQTIDHDVKRFIDKVKEMNRKNNSQAIQYYNCGIENKHNDYHTTLSHINQAMIYGSNTDDNHDNLRKTIRKRATLFFENRDYVNASHDLEWLLLTYKPDQRSTINDQNNDQNDDDDWKLLKYSIISFYRLATKALNDQDFLGRKYALINLEKSEYFLQKLKILSRMNLKKYQKDLNYVYGQLNIRTANDEYDKFDRLRKKIHDIHIPDKPDKKLNHSNIFTDSKVLIDDHGNLIAGRTIEMNEKIFYEMMMTMLPSIDIRQQYQYKFCDNCKRRLGYRLFPCDKCTEVVYCDKICLEMSNKHHSKICLLSPKCLAESMVQNDQQMAICYDIFASLPIRNVIQLSRLSISQAYHHLLKRAEYCPYPLFAYYNMLFRLSKSIDLNMINMNELYYQTLFMKSLQLSLVMKHQFCLTKYDLNLCKEDDEHVQDSIELNDLIHIIPSLMMTLIVLDNYYAMTKHMTIWDIKDRIQVGIGFGTFGLQLIYNNNNVDDYYYYVNNNKDNNKRSTTTTTYNDNTNVFRRFANNGKLEYIAKRRIEREERLQWISTSSLVVKSNNTTNNNDDNDDDSNKRTKIERKVHFKETSLV</sequence>
<dbReference type="Gene3D" id="2.170.270.10">
    <property type="entry name" value="SET domain"/>
    <property type="match status" value="1"/>
</dbReference>
<keyword evidence="1" id="KW-0479">Metal-binding</keyword>
<dbReference type="Gene3D" id="6.10.140.2220">
    <property type="match status" value="1"/>
</dbReference>
<name>A0A6P6Y2M3_DERPT</name>
<keyword evidence="3" id="KW-0862">Zinc</keyword>
<dbReference type="OrthoDB" id="10466716at2759"/>
<accession>A0A6P6Y2M3</accession>
<dbReference type="RefSeq" id="XP_027198579.1">
    <property type="nucleotide sequence ID" value="XM_027342778.1"/>
</dbReference>
<dbReference type="InParanoid" id="A0A6P6Y2M3"/>
<proteinExistence type="predicted"/>
<feature type="domain" description="MYND-type" evidence="4">
    <location>
        <begin position="430"/>
        <end position="469"/>
    </location>
</feature>
<dbReference type="GO" id="GO:0008270">
    <property type="term" value="F:zinc ion binding"/>
    <property type="evidence" value="ECO:0007669"/>
    <property type="project" value="UniProtKB-KW"/>
</dbReference>
<evidence type="ECO:0000313" key="6">
    <source>
        <dbReference type="RefSeq" id="XP_027198579.1"/>
    </source>
</evidence>
<evidence type="ECO:0000256" key="2">
    <source>
        <dbReference type="ARBA" id="ARBA00022771"/>
    </source>
</evidence>
<dbReference type="AlphaFoldDB" id="A0A6P6Y2M3"/>
<dbReference type="InterPro" id="IPR002893">
    <property type="entry name" value="Znf_MYND"/>
</dbReference>
<dbReference type="InterPro" id="IPR053019">
    <property type="entry name" value="GATA_zinc_finger"/>
</dbReference>
<dbReference type="SUPFAM" id="SSF144232">
    <property type="entry name" value="HIT/MYND zinc finger-like"/>
    <property type="match status" value="1"/>
</dbReference>
<dbReference type="PANTHER" id="PTHR23353">
    <property type="entry name" value="RAB-GAP/TBC-RELATED"/>
    <property type="match status" value="1"/>
</dbReference>
<dbReference type="Proteomes" id="UP000515146">
    <property type="component" value="Unplaced"/>
</dbReference>
<evidence type="ECO:0000256" key="1">
    <source>
        <dbReference type="ARBA" id="ARBA00022723"/>
    </source>
</evidence>
<keyword evidence="2" id="KW-0863">Zinc-finger</keyword>